<dbReference type="InterPro" id="IPR036188">
    <property type="entry name" value="FAD/NAD-bd_sf"/>
</dbReference>
<name>A0A250WSE0_9CHLO</name>
<dbReference type="GO" id="GO:0016491">
    <property type="term" value="F:oxidoreductase activity"/>
    <property type="evidence" value="ECO:0007669"/>
    <property type="project" value="InterPro"/>
</dbReference>
<dbReference type="Proteomes" id="UP000232323">
    <property type="component" value="Unassembled WGS sequence"/>
</dbReference>
<gene>
    <name evidence="2" type="ORF">CEUSTIGMA_g1142.t1</name>
</gene>
<accession>A0A250WSE0</accession>
<dbReference type="PANTHER" id="PTHR42923:SF46">
    <property type="entry name" value="AMINE OXIDASE"/>
    <property type="match status" value="1"/>
</dbReference>
<proteinExistence type="predicted"/>
<evidence type="ECO:0000313" key="3">
    <source>
        <dbReference type="Proteomes" id="UP000232323"/>
    </source>
</evidence>
<dbReference type="PRINTS" id="PR00419">
    <property type="entry name" value="ADXRDTASE"/>
</dbReference>
<dbReference type="Gene3D" id="3.90.660.50">
    <property type="match status" value="1"/>
</dbReference>
<dbReference type="OrthoDB" id="2219495at2759"/>
<evidence type="ECO:0000313" key="2">
    <source>
        <dbReference type="EMBL" id="GAX73691.1"/>
    </source>
</evidence>
<dbReference type="PANTHER" id="PTHR42923">
    <property type="entry name" value="PROTOPORPHYRINOGEN OXIDASE"/>
    <property type="match status" value="1"/>
</dbReference>
<comment type="caution">
    <text evidence="2">The sequence shown here is derived from an EMBL/GenBank/DDBJ whole genome shotgun (WGS) entry which is preliminary data.</text>
</comment>
<dbReference type="STRING" id="1157962.A0A250WSE0"/>
<keyword evidence="3" id="KW-1185">Reference proteome</keyword>
<evidence type="ECO:0000259" key="1">
    <source>
        <dbReference type="Pfam" id="PF01593"/>
    </source>
</evidence>
<dbReference type="InterPro" id="IPR002937">
    <property type="entry name" value="Amino_oxidase"/>
</dbReference>
<dbReference type="Gene3D" id="3.50.50.60">
    <property type="entry name" value="FAD/NAD(P)-binding domain"/>
    <property type="match status" value="2"/>
</dbReference>
<protein>
    <recommendedName>
        <fullName evidence="1">Amine oxidase domain-containing protein</fullName>
    </recommendedName>
</protein>
<dbReference type="Pfam" id="PF01593">
    <property type="entry name" value="Amino_oxidase"/>
    <property type="match status" value="1"/>
</dbReference>
<reference evidence="2 3" key="1">
    <citation type="submission" date="2017-08" db="EMBL/GenBank/DDBJ databases">
        <title>Acidophilic green algal genome provides insights into adaptation to an acidic environment.</title>
        <authorList>
            <person name="Hirooka S."/>
            <person name="Hirose Y."/>
            <person name="Kanesaki Y."/>
            <person name="Higuchi S."/>
            <person name="Fujiwara T."/>
            <person name="Onuma R."/>
            <person name="Era A."/>
            <person name="Ohbayashi R."/>
            <person name="Uzuka A."/>
            <person name="Nozaki H."/>
            <person name="Yoshikawa H."/>
            <person name="Miyagishima S.Y."/>
        </authorList>
    </citation>
    <scope>NUCLEOTIDE SEQUENCE [LARGE SCALE GENOMIC DNA]</scope>
    <source>
        <strain evidence="2 3">NIES-2499</strain>
    </source>
</reference>
<dbReference type="AlphaFoldDB" id="A0A250WSE0"/>
<dbReference type="InterPro" id="IPR050464">
    <property type="entry name" value="Zeta_carotene_desat/Oxidored"/>
</dbReference>
<feature type="domain" description="Amine oxidase" evidence="1">
    <location>
        <begin position="45"/>
        <end position="500"/>
    </location>
</feature>
<sequence length="548" mass="60278">MISGQKRLLLQTTRRPACCSRRARVQVKAVSEHQKNVVIVGQGWAGFGAAKHLSEQGYNVTLLEASPNPGGLASGWRTASGREVEAGMKGFWYQYKNIFALLEELELSEWPLTSWTTSGFWSPRGLVTEAPVFSTLPRLPTLVGQFVHTFPLYWSLSLEDRLTMLPFLTTFIDFKSSEATYERYDKMSAYELFKLCGVSKAAYEEFLKPTLLVGLFAPPEQISAATMLETLYFYALAHQNDFDVCWCKGTIAERIFSPLIRRIEAKGGSIVGSRVVTGLELGENGEVTAVKAMDKDTGLDTIYPADALVFAIGVGGMQKLVSSCPQLASLPEFRATMNLKSLDVVATRIWLDKKVNTKYPANVLSGFEPVAGAGATYFHLNDLQDEYRDAPGSVITADFYNAAALLPLSDQDIVDRVKGHLETCEPAAFKGTQVLDSAVLRFPKAVTHFSPGSHQYRPYQNTSIPNLFVAGDWVKGVLHGANGLSQERAYVTGLIAANLVVDRLGMGSRARILDTEPDEPHIQIAKEAARQARMVIESLESAAGNRRM</sequence>
<dbReference type="EMBL" id="BEGY01000004">
    <property type="protein sequence ID" value="GAX73691.1"/>
    <property type="molecule type" value="Genomic_DNA"/>
</dbReference>
<organism evidence="2 3">
    <name type="scientific">Chlamydomonas eustigma</name>
    <dbReference type="NCBI Taxonomy" id="1157962"/>
    <lineage>
        <taxon>Eukaryota</taxon>
        <taxon>Viridiplantae</taxon>
        <taxon>Chlorophyta</taxon>
        <taxon>core chlorophytes</taxon>
        <taxon>Chlorophyceae</taxon>
        <taxon>CS clade</taxon>
        <taxon>Chlamydomonadales</taxon>
        <taxon>Chlamydomonadaceae</taxon>
        <taxon>Chlamydomonas</taxon>
    </lineage>
</organism>
<dbReference type="SUPFAM" id="SSF51905">
    <property type="entry name" value="FAD/NAD(P)-binding domain"/>
    <property type="match status" value="1"/>
</dbReference>